<dbReference type="EMBL" id="NBTZ01000182">
    <property type="protein sequence ID" value="OTP65274.1"/>
    <property type="molecule type" value="Genomic_DNA"/>
</dbReference>
<comment type="caution">
    <text evidence="1">The sequence shown here is derived from an EMBL/GenBank/DDBJ whole genome shotgun (WGS) entry which is preliminary data.</text>
</comment>
<evidence type="ECO:0000313" key="1">
    <source>
        <dbReference type="EMBL" id="OTP65274.1"/>
    </source>
</evidence>
<sequence length="51" mass="5806">MIRKAQMKTADGTHRPPLSSFIRWLCVRSLSFVFAHQNGLVAIEPYIAISF</sequence>
<name>A0A242M2D9_CABSO</name>
<dbReference type="Proteomes" id="UP000195221">
    <property type="component" value="Unassembled WGS sequence"/>
</dbReference>
<evidence type="ECO:0000313" key="2">
    <source>
        <dbReference type="Proteomes" id="UP000195221"/>
    </source>
</evidence>
<accession>A0A242M2D9</accession>
<dbReference type="AlphaFoldDB" id="A0A242M2D9"/>
<gene>
    <name evidence="1" type="ORF">PAMC26577_40610</name>
</gene>
<proteinExistence type="predicted"/>
<organism evidence="1 2">
    <name type="scientific">Caballeronia sordidicola</name>
    <name type="common">Burkholderia sordidicola</name>
    <dbReference type="NCBI Taxonomy" id="196367"/>
    <lineage>
        <taxon>Bacteria</taxon>
        <taxon>Pseudomonadati</taxon>
        <taxon>Pseudomonadota</taxon>
        <taxon>Betaproteobacteria</taxon>
        <taxon>Burkholderiales</taxon>
        <taxon>Burkholderiaceae</taxon>
        <taxon>Caballeronia</taxon>
    </lineage>
</organism>
<protein>
    <submittedName>
        <fullName evidence="1">Uncharacterized protein</fullName>
    </submittedName>
</protein>
<reference evidence="1 2" key="1">
    <citation type="submission" date="2017-03" db="EMBL/GenBank/DDBJ databases">
        <title>Genome analysis of strain PAMC 26577.</title>
        <authorList>
            <person name="Oh H.-M."/>
            <person name="Yang J.-A."/>
        </authorList>
    </citation>
    <scope>NUCLEOTIDE SEQUENCE [LARGE SCALE GENOMIC DNA]</scope>
    <source>
        <strain evidence="1 2">PAMC 26577</strain>
    </source>
</reference>